<name>A0A918UTA1_9CAUL</name>
<dbReference type="RefSeq" id="WP_189486147.1">
    <property type="nucleotide sequence ID" value="NZ_BMZB01000002.1"/>
</dbReference>
<dbReference type="EMBL" id="BMZB01000002">
    <property type="protein sequence ID" value="GGZ32372.1"/>
    <property type="molecule type" value="Genomic_DNA"/>
</dbReference>
<keyword evidence="2" id="KW-1185">Reference proteome</keyword>
<comment type="caution">
    <text evidence="1">The sequence shown here is derived from an EMBL/GenBank/DDBJ whole genome shotgun (WGS) entry which is preliminary data.</text>
</comment>
<dbReference type="Proteomes" id="UP000662572">
    <property type="component" value="Unassembled WGS sequence"/>
</dbReference>
<proteinExistence type="predicted"/>
<accession>A0A918UTA1</accession>
<evidence type="ECO:0000313" key="2">
    <source>
        <dbReference type="Proteomes" id="UP000662572"/>
    </source>
</evidence>
<organism evidence="1 2">
    <name type="scientific">Asticcacaulis endophyticus</name>
    <dbReference type="NCBI Taxonomy" id="1395890"/>
    <lineage>
        <taxon>Bacteria</taxon>
        <taxon>Pseudomonadati</taxon>
        <taxon>Pseudomonadota</taxon>
        <taxon>Alphaproteobacteria</taxon>
        <taxon>Caulobacterales</taxon>
        <taxon>Caulobacteraceae</taxon>
        <taxon>Asticcacaulis</taxon>
    </lineage>
</organism>
<gene>
    <name evidence="1" type="ORF">GCM10011273_18130</name>
</gene>
<sequence length="347" mass="39086">MDISEQDEPTDEHVMSLPESFSISIDGWTTGDEVDARAFANSLLNLTRELSTILDLSRLKALIVTTDYNAATASTSHGELVGPGEPTDNEYGTGLAMARNVIIDEDIWSEVVIYVGLVQNIFSQGHESQPASLLTFVHELRHVHDTRVFSRSYPGGWQSALPRDGRDRNLQPIVNPLQSEYCAQRAAAWAAPADGLHLINMLEGPLRDLEEQMEAARTAFFVHDNLELFWESVAGRLKFLFQCLGYALGHYDYIEQNIDEHPALYEEYRQRLDALKNLPSGWLIEASQKSVEPFWSLDAWTGMEIYDEVEGILERLLNGFGVRTSVWEHGIWIEVDREWTGAGESAD</sequence>
<reference evidence="1" key="2">
    <citation type="submission" date="2020-09" db="EMBL/GenBank/DDBJ databases">
        <authorList>
            <person name="Sun Q."/>
            <person name="Kim S."/>
        </authorList>
    </citation>
    <scope>NUCLEOTIDE SEQUENCE</scope>
    <source>
        <strain evidence="1">KCTC 32296</strain>
    </source>
</reference>
<protein>
    <submittedName>
        <fullName evidence="1">Uncharacterized protein</fullName>
    </submittedName>
</protein>
<evidence type="ECO:0000313" key="1">
    <source>
        <dbReference type="EMBL" id="GGZ32372.1"/>
    </source>
</evidence>
<dbReference type="AlphaFoldDB" id="A0A918UTA1"/>
<reference evidence="1" key="1">
    <citation type="journal article" date="2014" name="Int. J. Syst. Evol. Microbiol.">
        <title>Complete genome sequence of Corynebacterium casei LMG S-19264T (=DSM 44701T), isolated from a smear-ripened cheese.</title>
        <authorList>
            <consortium name="US DOE Joint Genome Institute (JGI-PGF)"/>
            <person name="Walter F."/>
            <person name="Albersmeier A."/>
            <person name="Kalinowski J."/>
            <person name="Ruckert C."/>
        </authorList>
    </citation>
    <scope>NUCLEOTIDE SEQUENCE</scope>
    <source>
        <strain evidence="1">KCTC 32296</strain>
    </source>
</reference>